<organism evidence="1 2">
    <name type="scientific">Crepidotus variabilis</name>
    <dbReference type="NCBI Taxonomy" id="179855"/>
    <lineage>
        <taxon>Eukaryota</taxon>
        <taxon>Fungi</taxon>
        <taxon>Dikarya</taxon>
        <taxon>Basidiomycota</taxon>
        <taxon>Agaricomycotina</taxon>
        <taxon>Agaricomycetes</taxon>
        <taxon>Agaricomycetidae</taxon>
        <taxon>Agaricales</taxon>
        <taxon>Agaricineae</taxon>
        <taxon>Crepidotaceae</taxon>
        <taxon>Crepidotus</taxon>
    </lineage>
</organism>
<dbReference type="OrthoDB" id="3265433at2759"/>
<name>A0A9P6E2I3_9AGAR</name>
<keyword evidence="2" id="KW-1185">Reference proteome</keyword>
<feature type="non-terminal residue" evidence="1">
    <location>
        <position position="145"/>
    </location>
</feature>
<sequence>SFHSRAYRRCRAALERLITSEDLGSWPELLPEHVKGSTAVRQPNIPGSTEVRLSWIWHHDGSLSEEPASGTAEYKRVHWLRGRAESQRWAEEVVLLEHEMQWTVQSYLYDASRWDHLAIISASRPGSAAFAFRKAAEWRTLAATA</sequence>
<dbReference type="AlphaFoldDB" id="A0A9P6E2I3"/>
<comment type="caution">
    <text evidence="1">The sequence shown here is derived from an EMBL/GenBank/DDBJ whole genome shotgun (WGS) entry which is preliminary data.</text>
</comment>
<evidence type="ECO:0000313" key="1">
    <source>
        <dbReference type="EMBL" id="KAF9521304.1"/>
    </source>
</evidence>
<proteinExistence type="predicted"/>
<dbReference type="Proteomes" id="UP000807306">
    <property type="component" value="Unassembled WGS sequence"/>
</dbReference>
<feature type="non-terminal residue" evidence="1">
    <location>
        <position position="1"/>
    </location>
</feature>
<evidence type="ECO:0000313" key="2">
    <source>
        <dbReference type="Proteomes" id="UP000807306"/>
    </source>
</evidence>
<protein>
    <submittedName>
        <fullName evidence="1">Uncharacterized protein</fullName>
    </submittedName>
</protein>
<dbReference type="EMBL" id="MU158142">
    <property type="protein sequence ID" value="KAF9521304.1"/>
    <property type="molecule type" value="Genomic_DNA"/>
</dbReference>
<reference evidence="1" key="1">
    <citation type="submission" date="2020-11" db="EMBL/GenBank/DDBJ databases">
        <authorList>
            <consortium name="DOE Joint Genome Institute"/>
            <person name="Ahrendt S."/>
            <person name="Riley R."/>
            <person name="Andreopoulos W."/>
            <person name="Labutti K."/>
            <person name="Pangilinan J."/>
            <person name="Ruiz-Duenas F.J."/>
            <person name="Barrasa J.M."/>
            <person name="Sanchez-Garcia M."/>
            <person name="Camarero S."/>
            <person name="Miyauchi S."/>
            <person name="Serrano A."/>
            <person name="Linde D."/>
            <person name="Babiker R."/>
            <person name="Drula E."/>
            <person name="Ayuso-Fernandez I."/>
            <person name="Pacheco R."/>
            <person name="Padilla G."/>
            <person name="Ferreira P."/>
            <person name="Barriuso J."/>
            <person name="Kellner H."/>
            <person name="Castanera R."/>
            <person name="Alfaro M."/>
            <person name="Ramirez L."/>
            <person name="Pisabarro A.G."/>
            <person name="Kuo A."/>
            <person name="Tritt A."/>
            <person name="Lipzen A."/>
            <person name="He G."/>
            <person name="Yan M."/>
            <person name="Ng V."/>
            <person name="Cullen D."/>
            <person name="Martin F."/>
            <person name="Rosso M.-N."/>
            <person name="Henrissat B."/>
            <person name="Hibbett D."/>
            <person name="Martinez A.T."/>
            <person name="Grigoriev I.V."/>
        </authorList>
    </citation>
    <scope>NUCLEOTIDE SEQUENCE</scope>
    <source>
        <strain evidence="1">CBS 506.95</strain>
    </source>
</reference>
<gene>
    <name evidence="1" type="ORF">CPB83DRAFT_739943</name>
</gene>
<accession>A0A9P6E2I3</accession>